<keyword evidence="3" id="KW-0269">Exonuclease</keyword>
<dbReference type="GO" id="GO:0004519">
    <property type="term" value="F:endonuclease activity"/>
    <property type="evidence" value="ECO:0007669"/>
    <property type="project" value="UniProtKB-KW"/>
</dbReference>
<keyword evidence="3" id="KW-0378">Hydrolase</keyword>
<dbReference type="AlphaFoldDB" id="A0A518BNQ7"/>
<dbReference type="Gene3D" id="3.60.10.10">
    <property type="entry name" value="Endonuclease/exonuclease/phosphatase"/>
    <property type="match status" value="1"/>
</dbReference>
<dbReference type="InterPro" id="IPR005135">
    <property type="entry name" value="Endo/exonuclease/phosphatase"/>
</dbReference>
<dbReference type="InterPro" id="IPR051916">
    <property type="entry name" value="GPI-anchor_lipid_remodeler"/>
</dbReference>
<dbReference type="GO" id="GO:0006506">
    <property type="term" value="P:GPI anchor biosynthetic process"/>
    <property type="evidence" value="ECO:0007669"/>
    <property type="project" value="TreeGrafter"/>
</dbReference>
<keyword evidence="1" id="KW-0812">Transmembrane</keyword>
<organism evidence="3 4">
    <name type="scientific">Engelhardtia mirabilis</name>
    <dbReference type="NCBI Taxonomy" id="2528011"/>
    <lineage>
        <taxon>Bacteria</taxon>
        <taxon>Pseudomonadati</taxon>
        <taxon>Planctomycetota</taxon>
        <taxon>Planctomycetia</taxon>
        <taxon>Planctomycetia incertae sedis</taxon>
        <taxon>Engelhardtia</taxon>
    </lineage>
</organism>
<proteinExistence type="predicted"/>
<feature type="domain" description="Endonuclease/exonuclease/phosphatase" evidence="2">
    <location>
        <begin position="108"/>
        <end position="317"/>
    </location>
</feature>
<feature type="transmembrane region" description="Helical" evidence="1">
    <location>
        <begin position="67"/>
        <end position="84"/>
    </location>
</feature>
<dbReference type="RefSeq" id="WP_145067780.1">
    <property type="nucleotide sequence ID" value="NZ_CP036287.1"/>
</dbReference>
<dbReference type="Pfam" id="PF03372">
    <property type="entry name" value="Exo_endo_phos"/>
    <property type="match status" value="1"/>
</dbReference>
<keyword evidence="4" id="KW-1185">Reference proteome</keyword>
<dbReference type="KEGG" id="pbap:Pla133_37160"/>
<gene>
    <name evidence="3" type="ORF">Pla133_37160</name>
</gene>
<evidence type="ECO:0000313" key="4">
    <source>
        <dbReference type="Proteomes" id="UP000316921"/>
    </source>
</evidence>
<dbReference type="SUPFAM" id="SSF56219">
    <property type="entry name" value="DNase I-like"/>
    <property type="match status" value="1"/>
</dbReference>
<feature type="transmembrane region" description="Helical" evidence="1">
    <location>
        <begin position="12"/>
        <end position="29"/>
    </location>
</feature>
<name>A0A518BNQ7_9BACT</name>
<evidence type="ECO:0000256" key="1">
    <source>
        <dbReference type="SAM" id="Phobius"/>
    </source>
</evidence>
<dbReference type="EMBL" id="CP036287">
    <property type="protein sequence ID" value="QDU68615.1"/>
    <property type="molecule type" value="Genomic_DNA"/>
</dbReference>
<keyword evidence="3" id="KW-0255">Endonuclease</keyword>
<keyword evidence="3" id="KW-0540">Nuclease</keyword>
<dbReference type="Proteomes" id="UP000316921">
    <property type="component" value="Chromosome"/>
</dbReference>
<accession>A0A518BNQ7</accession>
<evidence type="ECO:0000313" key="3">
    <source>
        <dbReference type="EMBL" id="QDU68615.1"/>
    </source>
</evidence>
<dbReference type="GO" id="GO:0004527">
    <property type="term" value="F:exonuclease activity"/>
    <property type="evidence" value="ECO:0007669"/>
    <property type="project" value="UniProtKB-KW"/>
</dbReference>
<dbReference type="PANTHER" id="PTHR14859:SF1">
    <property type="entry name" value="PGAP2-INTERACTING PROTEIN"/>
    <property type="match status" value="1"/>
</dbReference>
<protein>
    <submittedName>
        <fullName evidence="3">Endonuclease/Exonuclease/phosphatase family protein</fullName>
    </submittedName>
</protein>
<dbReference type="PANTHER" id="PTHR14859">
    <property type="entry name" value="CALCOFLUOR WHITE HYPERSENSITIVE PROTEIN PRECURSOR"/>
    <property type="match status" value="1"/>
</dbReference>
<keyword evidence="1" id="KW-1133">Transmembrane helix</keyword>
<dbReference type="InterPro" id="IPR036691">
    <property type="entry name" value="Endo/exonu/phosph_ase_sf"/>
</dbReference>
<dbReference type="GO" id="GO:0016020">
    <property type="term" value="C:membrane"/>
    <property type="evidence" value="ECO:0007669"/>
    <property type="project" value="GOC"/>
</dbReference>
<keyword evidence="1" id="KW-0472">Membrane</keyword>
<sequence>MSDDSPRPTRRLPLHWLFAIGLPASWLAGPLGVDALWFLAGPANLLHVGVALGAVLGIDALRQGRRWLGWTLLLNPIVLGAWWAPRILAPQGLKAAPLGASADLQVVAWNLGSAVASPDDAASWIAEQDADVVALCELNAQVAAELVARLSERYPYRVLHPLGVPGRGVLSRFPIVETEFFHLEGERAHLDVTLDVNGRPLRLTVVHLSLFAALLGRADGSVRDLGPLTDGLLASPPGLLLGDFNSSETSAVYARLAASGLVNTFREAGEGLGFSFPLPGRYKGLPLPPIVRIDHVWRTPGLVARRAKVGSDGGADHLPLIVDLDFVD</sequence>
<evidence type="ECO:0000259" key="2">
    <source>
        <dbReference type="Pfam" id="PF03372"/>
    </source>
</evidence>
<reference evidence="3 4" key="1">
    <citation type="submission" date="2019-02" db="EMBL/GenBank/DDBJ databases">
        <title>Deep-cultivation of Planctomycetes and their phenomic and genomic characterization uncovers novel biology.</title>
        <authorList>
            <person name="Wiegand S."/>
            <person name="Jogler M."/>
            <person name="Boedeker C."/>
            <person name="Pinto D."/>
            <person name="Vollmers J."/>
            <person name="Rivas-Marin E."/>
            <person name="Kohn T."/>
            <person name="Peeters S.H."/>
            <person name="Heuer A."/>
            <person name="Rast P."/>
            <person name="Oberbeckmann S."/>
            <person name="Bunk B."/>
            <person name="Jeske O."/>
            <person name="Meyerdierks A."/>
            <person name="Storesund J.E."/>
            <person name="Kallscheuer N."/>
            <person name="Luecker S."/>
            <person name="Lage O.M."/>
            <person name="Pohl T."/>
            <person name="Merkel B.J."/>
            <person name="Hornburger P."/>
            <person name="Mueller R.-W."/>
            <person name="Bruemmer F."/>
            <person name="Labrenz M."/>
            <person name="Spormann A.M."/>
            <person name="Op den Camp H."/>
            <person name="Overmann J."/>
            <person name="Amann R."/>
            <person name="Jetten M.S.M."/>
            <person name="Mascher T."/>
            <person name="Medema M.H."/>
            <person name="Devos D.P."/>
            <person name="Kaster A.-K."/>
            <person name="Ovreas L."/>
            <person name="Rohde M."/>
            <person name="Galperin M.Y."/>
            <person name="Jogler C."/>
        </authorList>
    </citation>
    <scope>NUCLEOTIDE SEQUENCE [LARGE SCALE GENOMIC DNA]</scope>
    <source>
        <strain evidence="3 4">Pla133</strain>
    </source>
</reference>
<feature type="transmembrane region" description="Helical" evidence="1">
    <location>
        <begin position="35"/>
        <end position="55"/>
    </location>
</feature>